<feature type="transmembrane region" description="Helical" evidence="9">
    <location>
        <begin position="311"/>
        <end position="332"/>
    </location>
</feature>
<comment type="subcellular location">
    <subcellularLocation>
        <location evidence="2">Membrane</location>
        <topology evidence="2">Multi-pass membrane protein</topology>
    </subcellularLocation>
</comment>
<comment type="cofactor">
    <cofactor evidence="1">
        <name>Mg(2+)</name>
        <dbReference type="ChEBI" id="CHEBI:18420"/>
    </cofactor>
</comment>
<keyword evidence="6 9" id="KW-0812">Transmembrane</keyword>
<dbReference type="Proteomes" id="UP000710440">
    <property type="component" value="Unassembled WGS sequence"/>
</dbReference>
<dbReference type="RefSeq" id="XP_043129941.1">
    <property type="nucleotide sequence ID" value="XM_043274006.1"/>
</dbReference>
<evidence type="ECO:0000256" key="2">
    <source>
        <dbReference type="ARBA" id="ARBA00004141"/>
    </source>
</evidence>
<dbReference type="PANTHER" id="PTHR11048">
    <property type="entry name" value="PRENYLTRANSFERASES"/>
    <property type="match status" value="1"/>
</dbReference>
<dbReference type="PANTHER" id="PTHR11048:SF28">
    <property type="entry name" value="4-HYDROXYBENZOATE POLYPRENYLTRANSFERASE, MITOCHONDRIAL"/>
    <property type="match status" value="1"/>
</dbReference>
<dbReference type="InterPro" id="IPR000537">
    <property type="entry name" value="UbiA_prenyltransferase"/>
</dbReference>
<feature type="transmembrane region" description="Helical" evidence="9">
    <location>
        <begin position="339"/>
        <end position="357"/>
    </location>
</feature>
<comment type="caution">
    <text evidence="10">The sequence shown here is derived from an EMBL/GenBank/DDBJ whole genome shotgun (WGS) entry which is preliminary data.</text>
</comment>
<dbReference type="GO" id="GO:0016765">
    <property type="term" value="F:transferase activity, transferring alkyl or aryl (other than methyl) groups"/>
    <property type="evidence" value="ECO:0007669"/>
    <property type="project" value="InterPro"/>
</dbReference>
<keyword evidence="11" id="KW-1185">Reference proteome</keyword>
<dbReference type="InterPro" id="IPR039653">
    <property type="entry name" value="Prenyltransferase"/>
</dbReference>
<sequence>MYIILLEHHPHPYISRQLAFCFALLCSLLDRDMLKMYKVMETDPSPQRRSVLNLVRDLLILSRFHKYNPWLAVFSGGVSLPCIQYSSIDLGHLVWATLLAGANKIAANPTSISANHILKQAMLCLLCGYIYCGAGMVWNDWVDRNVDKNVARTKNRPLAAGRVTATEGFIWMLVQFAVSWWLMDIMLEGHDVYEDLSQVSRMWITDPNSAAAMIPVTIATILYPYGKRQFFRRLYIYPQYFLGFTLAWPSAIGWMAIKGREIPVTQSITKSLPLAITVFVWTLYLNTAYSYQDIVDDSKMDVNSVYVAAGSRIHLFLIVLAGLVLGSVYLQLRAQNSGWLWASWMCVWALSFLHQLLRFDAKKPESGGPLHKENFALGLWTILACVVELGLSSGKAAQFFNSTFRLQ</sequence>
<keyword evidence="7 9" id="KW-1133">Transmembrane helix</keyword>
<evidence type="ECO:0000256" key="5">
    <source>
        <dbReference type="ARBA" id="ARBA00022679"/>
    </source>
</evidence>
<dbReference type="GO" id="GO:0005886">
    <property type="term" value="C:plasma membrane"/>
    <property type="evidence" value="ECO:0007669"/>
    <property type="project" value="TreeGrafter"/>
</dbReference>
<keyword evidence="8 9" id="KW-0472">Membrane</keyword>
<dbReference type="AlphaFoldDB" id="A0A9P3C0Y7"/>
<evidence type="ECO:0000256" key="7">
    <source>
        <dbReference type="ARBA" id="ARBA00022989"/>
    </source>
</evidence>
<dbReference type="FunFam" id="1.20.120.1780:FF:000001">
    <property type="entry name" value="4-hydroxybenzoate octaprenyltransferase"/>
    <property type="match status" value="1"/>
</dbReference>
<evidence type="ECO:0000313" key="11">
    <source>
        <dbReference type="Proteomes" id="UP000710440"/>
    </source>
</evidence>
<keyword evidence="5" id="KW-0808">Transferase</keyword>
<dbReference type="Pfam" id="PF01040">
    <property type="entry name" value="UbiA"/>
    <property type="match status" value="1"/>
</dbReference>
<dbReference type="OrthoDB" id="18170at2759"/>
<feature type="transmembrane region" description="Helical" evidence="9">
    <location>
        <begin position="237"/>
        <end position="257"/>
    </location>
</feature>
<organism evidence="10 11">
    <name type="scientific">Aspergillus viridinutans</name>
    <dbReference type="NCBI Taxonomy" id="75553"/>
    <lineage>
        <taxon>Eukaryota</taxon>
        <taxon>Fungi</taxon>
        <taxon>Dikarya</taxon>
        <taxon>Ascomycota</taxon>
        <taxon>Pezizomycotina</taxon>
        <taxon>Eurotiomycetes</taxon>
        <taxon>Eurotiomycetidae</taxon>
        <taxon>Eurotiales</taxon>
        <taxon>Aspergillaceae</taxon>
        <taxon>Aspergillus</taxon>
        <taxon>Aspergillus subgen. Fumigati</taxon>
    </lineage>
</organism>
<accession>A0A9P3C0Y7</accession>
<proteinExistence type="inferred from homology"/>
<evidence type="ECO:0000256" key="6">
    <source>
        <dbReference type="ARBA" id="ARBA00022692"/>
    </source>
</evidence>
<evidence type="ECO:0000256" key="3">
    <source>
        <dbReference type="ARBA" id="ARBA00005179"/>
    </source>
</evidence>
<dbReference type="EMBL" id="BOPL01000011">
    <property type="protein sequence ID" value="GIK06755.1"/>
    <property type="molecule type" value="Genomic_DNA"/>
</dbReference>
<gene>
    <name evidence="10" type="ORF">Aspvir_002405</name>
</gene>
<dbReference type="Gene3D" id="1.10.357.140">
    <property type="entry name" value="UbiA prenyltransferase"/>
    <property type="match status" value="1"/>
</dbReference>
<evidence type="ECO:0000256" key="9">
    <source>
        <dbReference type="SAM" id="Phobius"/>
    </source>
</evidence>
<evidence type="ECO:0000256" key="8">
    <source>
        <dbReference type="ARBA" id="ARBA00023136"/>
    </source>
</evidence>
<dbReference type="InterPro" id="IPR044878">
    <property type="entry name" value="UbiA_sf"/>
</dbReference>
<name>A0A9P3C0Y7_ASPVI</name>
<evidence type="ECO:0000256" key="1">
    <source>
        <dbReference type="ARBA" id="ARBA00001946"/>
    </source>
</evidence>
<evidence type="ECO:0000313" key="10">
    <source>
        <dbReference type="EMBL" id="GIK06755.1"/>
    </source>
</evidence>
<reference evidence="10 11" key="1">
    <citation type="submission" date="2021-02" db="EMBL/GenBank/DDBJ databases">
        <title>Pan-genome distribution and transcriptional activeness of fungal secondary metabolism genes in Aspergillus section Fumigati.</title>
        <authorList>
            <person name="Takahashi H."/>
            <person name="Umemura M."/>
            <person name="Ninomiya A."/>
            <person name="Kusuya Y."/>
            <person name="Urayama S."/>
            <person name="Shimizu M."/>
            <person name="Watanabe A."/>
            <person name="Kamei K."/>
            <person name="Yaguchi T."/>
            <person name="Hagiwara D."/>
        </authorList>
    </citation>
    <scope>NUCLEOTIDE SEQUENCE [LARGE SCALE GENOMIC DNA]</scope>
    <source>
        <strain evidence="10 11">IFM 47045</strain>
    </source>
</reference>
<feature type="transmembrane region" description="Helical" evidence="9">
    <location>
        <begin position="377"/>
        <end position="397"/>
    </location>
</feature>
<dbReference type="Gene3D" id="1.20.120.1780">
    <property type="entry name" value="UbiA prenyltransferase"/>
    <property type="match status" value="1"/>
</dbReference>
<evidence type="ECO:0000256" key="4">
    <source>
        <dbReference type="ARBA" id="ARBA00005985"/>
    </source>
</evidence>
<feature type="transmembrane region" description="Helical" evidence="9">
    <location>
        <begin position="269"/>
        <end position="291"/>
    </location>
</feature>
<comment type="similarity">
    <text evidence="4">Belongs to the UbiA prenyltransferase family.</text>
</comment>
<comment type="pathway">
    <text evidence="3">Secondary metabolite biosynthesis.</text>
</comment>
<dbReference type="GeneID" id="66930387"/>
<dbReference type="CDD" id="cd13959">
    <property type="entry name" value="PT_UbiA_COQ2"/>
    <property type="match status" value="1"/>
</dbReference>
<protein>
    <submittedName>
        <fullName evidence="10">Uncharacterized protein</fullName>
    </submittedName>
</protein>